<evidence type="ECO:0000313" key="2">
    <source>
        <dbReference type="EMBL" id="GGK86994.1"/>
    </source>
</evidence>
<proteinExistence type="predicted"/>
<dbReference type="Proteomes" id="UP000637788">
    <property type="component" value="Unassembled WGS sequence"/>
</dbReference>
<feature type="compositionally biased region" description="Basic residues" evidence="1">
    <location>
        <begin position="1"/>
        <end position="22"/>
    </location>
</feature>
<name>A0A917R401_9ACTN</name>
<evidence type="ECO:0000313" key="3">
    <source>
        <dbReference type="Proteomes" id="UP000637788"/>
    </source>
</evidence>
<sequence length="88" mass="9747">MPSNGRSRKAKPKAQARRKHSSRPTSRFHASGAEAATAMEEPADQYPEHREETLLEAASEWTPAKEFQRALAIYDRLLEEGCGNPAPA</sequence>
<organism evidence="2 3">
    <name type="scientific">Streptomyces flaveus</name>
    <dbReference type="NCBI Taxonomy" id="66370"/>
    <lineage>
        <taxon>Bacteria</taxon>
        <taxon>Bacillati</taxon>
        <taxon>Actinomycetota</taxon>
        <taxon>Actinomycetes</taxon>
        <taxon>Kitasatosporales</taxon>
        <taxon>Streptomycetaceae</taxon>
        <taxon>Streptomyces</taxon>
        <taxon>Streptomyces aurantiacus group</taxon>
    </lineage>
</organism>
<dbReference type="RefSeq" id="WP_189324525.1">
    <property type="nucleotide sequence ID" value="NZ_BMPQ01000015.1"/>
</dbReference>
<accession>A0A917R401</accession>
<reference evidence="2" key="2">
    <citation type="submission" date="2020-09" db="EMBL/GenBank/DDBJ databases">
        <authorList>
            <person name="Sun Q."/>
            <person name="Ohkuma M."/>
        </authorList>
    </citation>
    <scope>NUCLEOTIDE SEQUENCE</scope>
    <source>
        <strain evidence="2">JCM 3035</strain>
    </source>
</reference>
<feature type="region of interest" description="Disordered" evidence="1">
    <location>
        <begin position="1"/>
        <end position="51"/>
    </location>
</feature>
<reference evidence="2" key="1">
    <citation type="journal article" date="2014" name="Int. J. Syst. Evol. Microbiol.">
        <title>Complete genome sequence of Corynebacterium casei LMG S-19264T (=DSM 44701T), isolated from a smear-ripened cheese.</title>
        <authorList>
            <consortium name="US DOE Joint Genome Institute (JGI-PGF)"/>
            <person name="Walter F."/>
            <person name="Albersmeier A."/>
            <person name="Kalinowski J."/>
            <person name="Ruckert C."/>
        </authorList>
    </citation>
    <scope>NUCLEOTIDE SEQUENCE</scope>
    <source>
        <strain evidence="2">JCM 3035</strain>
    </source>
</reference>
<comment type="caution">
    <text evidence="2">The sequence shown here is derived from an EMBL/GenBank/DDBJ whole genome shotgun (WGS) entry which is preliminary data.</text>
</comment>
<evidence type="ECO:0000256" key="1">
    <source>
        <dbReference type="SAM" id="MobiDB-lite"/>
    </source>
</evidence>
<dbReference type="EMBL" id="BMPQ01000015">
    <property type="protein sequence ID" value="GGK86994.1"/>
    <property type="molecule type" value="Genomic_DNA"/>
</dbReference>
<dbReference type="AlphaFoldDB" id="A0A917R401"/>
<gene>
    <name evidence="2" type="ORF">GCM10010094_55240</name>
</gene>
<keyword evidence="3" id="KW-1185">Reference proteome</keyword>
<protein>
    <submittedName>
        <fullName evidence="2">Uncharacterized protein</fullName>
    </submittedName>
</protein>